<keyword evidence="7 10" id="KW-0328">Glycosyltransferase</keyword>
<evidence type="ECO:0000256" key="1">
    <source>
        <dbReference type="ARBA" id="ARBA00004496"/>
    </source>
</evidence>
<keyword evidence="8 10" id="KW-0808">Transferase</keyword>
<evidence type="ECO:0000256" key="7">
    <source>
        <dbReference type="ARBA" id="ARBA00022676"/>
    </source>
</evidence>
<dbReference type="InterPro" id="IPR000845">
    <property type="entry name" value="Nucleoside_phosphorylase_d"/>
</dbReference>
<evidence type="ECO:0000256" key="10">
    <source>
        <dbReference type="RuleBase" id="RU361131"/>
    </source>
</evidence>
<sequence>MSSSADRPTVEGKFYHIMVAPGDVSRYVLLPGDPARSDLIAKTWDEARLIARHREFTTYTGKYKGVPISVTSTGIGGPSTAIAVEELLRAGADTFIRVGTTGAIQPEIAVGDIVITVAAVRLDGTSKQYIIPEYPAHSHYEVINALVEAAESLGYNYWLGVTASTDSFYLGQGRPGYKNYTQSWAQNLYEDLRRAGVLNFEMESSTIFTLSSIYGARAGTVCAVIANRITNEFMPGSGIDKAIRVANEAVRILYEWDEKKKLYKKKYFYPSLITK</sequence>
<dbReference type="NCBIfam" id="TIGR01718">
    <property type="entry name" value="Uridine-psphlse"/>
    <property type="match status" value="1"/>
</dbReference>
<evidence type="ECO:0000256" key="8">
    <source>
        <dbReference type="ARBA" id="ARBA00022679"/>
    </source>
</evidence>
<dbReference type="InterPro" id="IPR018016">
    <property type="entry name" value="Nucleoside_phosphorylase_CS"/>
</dbReference>
<dbReference type="InterPro" id="IPR010058">
    <property type="entry name" value="Uridine_phosphorylase"/>
</dbReference>
<comment type="similarity">
    <text evidence="3 10">Belongs to the PNP/UDP phosphorylase family.</text>
</comment>
<dbReference type="CDD" id="cd17767">
    <property type="entry name" value="UP_EcUdp-like"/>
    <property type="match status" value="1"/>
</dbReference>
<evidence type="ECO:0000256" key="4">
    <source>
        <dbReference type="ARBA" id="ARBA00011888"/>
    </source>
</evidence>
<accession>A0A7C1EAP5</accession>
<dbReference type="UniPathway" id="UPA00574">
    <property type="reaction ID" value="UER00633"/>
</dbReference>
<dbReference type="AlphaFoldDB" id="A0A7C1EAP5"/>
<comment type="pathway">
    <text evidence="2 10">Pyrimidine metabolism; UMP biosynthesis via salvage pathway; uracil from uridine (phosphorylase route): step 1/1.</text>
</comment>
<comment type="subcellular location">
    <subcellularLocation>
        <location evidence="1">Cytoplasm</location>
    </subcellularLocation>
</comment>
<dbReference type="InterPro" id="IPR035994">
    <property type="entry name" value="Nucleoside_phosphorylase_sf"/>
</dbReference>
<dbReference type="Pfam" id="PF01048">
    <property type="entry name" value="PNP_UDP_1"/>
    <property type="match status" value="1"/>
</dbReference>
<evidence type="ECO:0000313" key="12">
    <source>
        <dbReference type="EMBL" id="HDS11261.1"/>
    </source>
</evidence>
<evidence type="ECO:0000256" key="9">
    <source>
        <dbReference type="ARBA" id="ARBA00048447"/>
    </source>
</evidence>
<keyword evidence="6" id="KW-0963">Cytoplasm</keyword>
<protein>
    <recommendedName>
        <fullName evidence="5 10">Uridine phosphorylase</fullName>
        <ecNumber evidence="4 10">2.4.2.3</ecNumber>
    </recommendedName>
</protein>
<dbReference type="PROSITE" id="PS01232">
    <property type="entry name" value="PNP_UDP_1"/>
    <property type="match status" value="1"/>
</dbReference>
<evidence type="ECO:0000256" key="6">
    <source>
        <dbReference type="ARBA" id="ARBA00022490"/>
    </source>
</evidence>
<proteinExistence type="inferred from homology"/>
<dbReference type="GO" id="GO:0005829">
    <property type="term" value="C:cytosol"/>
    <property type="evidence" value="ECO:0007669"/>
    <property type="project" value="TreeGrafter"/>
</dbReference>
<comment type="catalytic activity">
    <reaction evidence="9 10">
        <text>uridine + phosphate = alpha-D-ribose 1-phosphate + uracil</text>
        <dbReference type="Rhea" id="RHEA:24388"/>
        <dbReference type="ChEBI" id="CHEBI:16704"/>
        <dbReference type="ChEBI" id="CHEBI:17568"/>
        <dbReference type="ChEBI" id="CHEBI:43474"/>
        <dbReference type="ChEBI" id="CHEBI:57720"/>
        <dbReference type="EC" id="2.4.2.3"/>
    </reaction>
</comment>
<gene>
    <name evidence="12" type="primary">udp</name>
    <name evidence="12" type="ORF">ENO04_06615</name>
</gene>
<name>A0A7C1EAP5_9CREN</name>
<evidence type="ECO:0000256" key="2">
    <source>
        <dbReference type="ARBA" id="ARBA00004825"/>
    </source>
</evidence>
<evidence type="ECO:0000256" key="3">
    <source>
        <dbReference type="ARBA" id="ARBA00010456"/>
    </source>
</evidence>
<dbReference type="GO" id="GO:0044206">
    <property type="term" value="P:UMP salvage"/>
    <property type="evidence" value="ECO:0007669"/>
    <property type="project" value="UniProtKB-UniPathway"/>
</dbReference>
<feature type="domain" description="Nucleoside phosphorylase" evidence="11">
    <location>
        <begin position="27"/>
        <end position="228"/>
    </location>
</feature>
<evidence type="ECO:0000256" key="5">
    <source>
        <dbReference type="ARBA" id="ARBA00021980"/>
    </source>
</evidence>
<dbReference type="Gene3D" id="3.40.50.1580">
    <property type="entry name" value="Nucleoside phosphorylase domain"/>
    <property type="match status" value="1"/>
</dbReference>
<reference evidence="12" key="1">
    <citation type="journal article" date="2020" name="mSystems">
        <title>Genome- and Community-Level Interaction Insights into Carbon Utilization and Element Cycling Functions of Hydrothermarchaeota in Hydrothermal Sediment.</title>
        <authorList>
            <person name="Zhou Z."/>
            <person name="Liu Y."/>
            <person name="Xu W."/>
            <person name="Pan J."/>
            <person name="Luo Z.H."/>
            <person name="Li M."/>
        </authorList>
    </citation>
    <scope>NUCLEOTIDE SEQUENCE [LARGE SCALE GENOMIC DNA]</scope>
    <source>
        <strain evidence="12">SpSt-123</strain>
    </source>
</reference>
<dbReference type="PANTHER" id="PTHR43691">
    <property type="entry name" value="URIDINE PHOSPHORYLASE"/>
    <property type="match status" value="1"/>
</dbReference>
<dbReference type="EMBL" id="DSDY01000197">
    <property type="protein sequence ID" value="HDS11261.1"/>
    <property type="molecule type" value="Genomic_DNA"/>
</dbReference>
<dbReference type="SUPFAM" id="SSF53167">
    <property type="entry name" value="Purine and uridine phosphorylases"/>
    <property type="match status" value="1"/>
</dbReference>
<comment type="caution">
    <text evidence="12">The sequence shown here is derived from an EMBL/GenBank/DDBJ whole genome shotgun (WGS) entry which is preliminary data.</text>
</comment>
<dbReference type="PANTHER" id="PTHR43691:SF13">
    <property type="entry name" value="URIDINE PHOSPHORYLASE"/>
    <property type="match status" value="1"/>
</dbReference>
<organism evidence="12">
    <name type="scientific">Fervidicoccus fontis</name>
    <dbReference type="NCBI Taxonomy" id="683846"/>
    <lineage>
        <taxon>Archaea</taxon>
        <taxon>Thermoproteota</taxon>
        <taxon>Thermoprotei</taxon>
        <taxon>Fervidicoccales</taxon>
        <taxon>Fervidicoccaceae</taxon>
        <taxon>Fervidicoccus</taxon>
    </lineage>
</organism>
<evidence type="ECO:0000259" key="11">
    <source>
        <dbReference type="Pfam" id="PF01048"/>
    </source>
</evidence>
<dbReference type="GO" id="GO:0009166">
    <property type="term" value="P:nucleotide catabolic process"/>
    <property type="evidence" value="ECO:0007669"/>
    <property type="project" value="InterPro"/>
</dbReference>
<dbReference type="GO" id="GO:0009164">
    <property type="term" value="P:nucleoside catabolic process"/>
    <property type="evidence" value="ECO:0007669"/>
    <property type="project" value="UniProtKB-ARBA"/>
</dbReference>
<dbReference type="EC" id="2.4.2.3" evidence="4 10"/>
<dbReference type="GO" id="GO:0004850">
    <property type="term" value="F:uridine phosphorylase activity"/>
    <property type="evidence" value="ECO:0007669"/>
    <property type="project" value="UniProtKB-EC"/>
</dbReference>